<dbReference type="PANTHER" id="PTHR23526:SF2">
    <property type="entry name" value="MAJOR FACILITATOR SUPERFAMILY (MFS) PROFILE DOMAIN-CONTAINING PROTEIN"/>
    <property type="match status" value="1"/>
</dbReference>
<dbReference type="PANTHER" id="PTHR23526">
    <property type="entry name" value="INTEGRAL MEMBRANE TRANSPORT PROTEIN-RELATED"/>
    <property type="match status" value="1"/>
</dbReference>
<keyword evidence="2 4" id="KW-1133">Transmembrane helix</keyword>
<dbReference type="STRING" id="1619048.UU49_C0001G0002"/>
<dbReference type="InterPro" id="IPR052528">
    <property type="entry name" value="Sugar_transport-like"/>
</dbReference>
<evidence type="ECO:0000256" key="2">
    <source>
        <dbReference type="ARBA" id="ARBA00022989"/>
    </source>
</evidence>
<reference evidence="6 7" key="1">
    <citation type="journal article" date="2015" name="Nature">
        <title>rRNA introns, odd ribosomes, and small enigmatic genomes across a large radiation of phyla.</title>
        <authorList>
            <person name="Brown C.T."/>
            <person name="Hug L.A."/>
            <person name="Thomas B.C."/>
            <person name="Sharon I."/>
            <person name="Castelle C.J."/>
            <person name="Singh A."/>
            <person name="Wilkins M.J."/>
            <person name="Williams K.H."/>
            <person name="Banfield J.F."/>
        </authorList>
    </citation>
    <scope>NUCLEOTIDE SEQUENCE [LARGE SCALE GENOMIC DNA]</scope>
</reference>
<feature type="transmembrane region" description="Helical" evidence="4">
    <location>
        <begin position="118"/>
        <end position="141"/>
    </location>
</feature>
<dbReference type="PROSITE" id="PS50850">
    <property type="entry name" value="MFS"/>
    <property type="match status" value="1"/>
</dbReference>
<feature type="domain" description="Major facilitator superfamily (MFS) profile" evidence="5">
    <location>
        <begin position="1"/>
        <end position="171"/>
    </location>
</feature>
<evidence type="ECO:0000256" key="3">
    <source>
        <dbReference type="ARBA" id="ARBA00023136"/>
    </source>
</evidence>
<feature type="transmembrane region" description="Helical" evidence="4">
    <location>
        <begin position="147"/>
        <end position="166"/>
    </location>
</feature>
<feature type="transmembrane region" description="Helical" evidence="4">
    <location>
        <begin position="213"/>
        <end position="240"/>
    </location>
</feature>
<dbReference type="InterPro" id="IPR011701">
    <property type="entry name" value="MFS"/>
</dbReference>
<gene>
    <name evidence="6" type="ORF">UU49_C0001G0002</name>
</gene>
<dbReference type="Pfam" id="PF07690">
    <property type="entry name" value="MFS_1"/>
    <property type="match status" value="1"/>
</dbReference>
<evidence type="ECO:0000313" key="6">
    <source>
        <dbReference type="EMBL" id="KKS00002.1"/>
    </source>
</evidence>
<dbReference type="Proteomes" id="UP000034108">
    <property type="component" value="Unassembled WGS sequence"/>
</dbReference>
<feature type="transmembrane region" description="Helical" evidence="4">
    <location>
        <begin position="326"/>
        <end position="357"/>
    </location>
</feature>
<evidence type="ECO:0000256" key="1">
    <source>
        <dbReference type="ARBA" id="ARBA00022692"/>
    </source>
</evidence>
<dbReference type="AlphaFoldDB" id="A0A0G0VK51"/>
<dbReference type="InterPro" id="IPR020846">
    <property type="entry name" value="MFS_dom"/>
</dbReference>
<proteinExistence type="predicted"/>
<evidence type="ECO:0000256" key="4">
    <source>
        <dbReference type="SAM" id="Phobius"/>
    </source>
</evidence>
<feature type="transmembrane region" description="Helical" evidence="4">
    <location>
        <begin position="83"/>
        <end position="106"/>
    </location>
</feature>
<protein>
    <submittedName>
        <fullName evidence="6">Major facilitator superfamily</fullName>
    </submittedName>
</protein>
<keyword evidence="3 4" id="KW-0472">Membrane</keyword>
<dbReference type="GO" id="GO:0022857">
    <property type="term" value="F:transmembrane transporter activity"/>
    <property type="evidence" value="ECO:0007669"/>
    <property type="project" value="InterPro"/>
</dbReference>
<dbReference type="Gene3D" id="1.20.1250.20">
    <property type="entry name" value="MFS general substrate transporter like domains"/>
    <property type="match status" value="2"/>
</dbReference>
<feature type="transmembrane region" description="Helical" evidence="4">
    <location>
        <begin position="261"/>
        <end position="282"/>
    </location>
</feature>
<evidence type="ECO:0000313" key="7">
    <source>
        <dbReference type="Proteomes" id="UP000034108"/>
    </source>
</evidence>
<sequence length="370" mass="42216">MFLMNLAESMISIFVPIYLYYLHYSVTQILFFFFLSSLGSVVLALPAAKMVAKLGAKHSILFSTPFLIIYYLGLYLLEATPWLFYLLPLFLTLRCLFYNFGFDLNFVDHLDRRRVGKLLSSLATFSIFGAILSPLVAGLIIAFSGFVAVFLIGSLLLIISVIPLFITKDIHPQINFTSANIVNRFWQKKNASMILSFTGYAIESSIGRNVWPVFLIIIFGAAQQVGYVAAISAFATVVVIRLTGKLADKFSPQKLLRLGTLFYFFGWLGTLFADASVKVFFIDSYKNVSERFLILPWASLFYKMFQRNKYFELLVFRDMVFNASRLIVMPLIMLIFIIDFYPFTLSFIIASLFTLLYPLINRAPIEEVEI</sequence>
<feature type="transmembrane region" description="Helical" evidence="4">
    <location>
        <begin position="29"/>
        <end position="48"/>
    </location>
</feature>
<dbReference type="InterPro" id="IPR036259">
    <property type="entry name" value="MFS_trans_sf"/>
</dbReference>
<dbReference type="EMBL" id="LCAV01000001">
    <property type="protein sequence ID" value="KKS00002.1"/>
    <property type="molecule type" value="Genomic_DNA"/>
</dbReference>
<feature type="transmembrane region" description="Helical" evidence="4">
    <location>
        <begin position="60"/>
        <end position="77"/>
    </location>
</feature>
<evidence type="ECO:0000259" key="5">
    <source>
        <dbReference type="PROSITE" id="PS50850"/>
    </source>
</evidence>
<dbReference type="SUPFAM" id="SSF103473">
    <property type="entry name" value="MFS general substrate transporter"/>
    <property type="match status" value="1"/>
</dbReference>
<name>A0A0G0VK51_9BACT</name>
<comment type="caution">
    <text evidence="6">The sequence shown here is derived from an EMBL/GenBank/DDBJ whole genome shotgun (WGS) entry which is preliminary data.</text>
</comment>
<accession>A0A0G0VK51</accession>
<keyword evidence="1 4" id="KW-0812">Transmembrane</keyword>
<organism evidence="6 7">
    <name type="scientific">Candidatus Magasanikbacteria bacterium GW2011_GWC2_41_17</name>
    <dbReference type="NCBI Taxonomy" id="1619048"/>
    <lineage>
        <taxon>Bacteria</taxon>
        <taxon>Candidatus Magasanikiibacteriota</taxon>
    </lineage>
</organism>